<protein>
    <submittedName>
        <fullName evidence="9">ABC transporter permease</fullName>
    </submittedName>
</protein>
<evidence type="ECO:0000256" key="3">
    <source>
        <dbReference type="ARBA" id="ARBA00022475"/>
    </source>
</evidence>
<keyword evidence="6 7" id="KW-0472">Membrane</keyword>
<feature type="transmembrane region" description="Helical" evidence="7">
    <location>
        <begin position="386"/>
        <end position="411"/>
    </location>
</feature>
<feature type="transmembrane region" description="Helical" evidence="7">
    <location>
        <begin position="431"/>
        <end position="457"/>
    </location>
</feature>
<feature type="transmembrane region" description="Helical" evidence="7">
    <location>
        <begin position="240"/>
        <end position="265"/>
    </location>
</feature>
<keyword evidence="4 7" id="KW-0812">Transmembrane</keyword>
<evidence type="ECO:0000256" key="6">
    <source>
        <dbReference type="ARBA" id="ARBA00023136"/>
    </source>
</evidence>
<evidence type="ECO:0000256" key="4">
    <source>
        <dbReference type="ARBA" id="ARBA00022692"/>
    </source>
</evidence>
<dbReference type="InterPro" id="IPR035906">
    <property type="entry name" value="MetI-like_sf"/>
</dbReference>
<dbReference type="GO" id="GO:0055085">
    <property type="term" value="P:transmembrane transport"/>
    <property type="evidence" value="ECO:0007669"/>
    <property type="project" value="InterPro"/>
</dbReference>
<organism evidence="9 10">
    <name type="scientific">Sulfuriroseicoccus oceanibius</name>
    <dbReference type="NCBI Taxonomy" id="2707525"/>
    <lineage>
        <taxon>Bacteria</taxon>
        <taxon>Pseudomonadati</taxon>
        <taxon>Verrucomicrobiota</taxon>
        <taxon>Verrucomicrobiia</taxon>
        <taxon>Verrucomicrobiales</taxon>
        <taxon>Verrucomicrobiaceae</taxon>
        <taxon>Sulfuriroseicoccus</taxon>
    </lineage>
</organism>
<keyword evidence="3" id="KW-1003">Cell membrane</keyword>
<dbReference type="InterPro" id="IPR000515">
    <property type="entry name" value="MetI-like"/>
</dbReference>
<evidence type="ECO:0000256" key="2">
    <source>
        <dbReference type="ARBA" id="ARBA00022448"/>
    </source>
</evidence>
<keyword evidence="10" id="KW-1185">Reference proteome</keyword>
<evidence type="ECO:0000256" key="5">
    <source>
        <dbReference type="ARBA" id="ARBA00022989"/>
    </source>
</evidence>
<comment type="similarity">
    <text evidence="7">Belongs to the binding-protein-dependent transport system permease family.</text>
</comment>
<dbReference type="PANTHER" id="PTHR30465">
    <property type="entry name" value="INNER MEMBRANE ABC TRANSPORTER"/>
    <property type="match status" value="1"/>
</dbReference>
<reference evidence="9 10" key="1">
    <citation type="submission" date="2020-12" db="EMBL/GenBank/DDBJ databases">
        <title>Sulforoseuscoccus oceanibium gen. nov., sp. nov., a representative of the phylum Verrucomicrobia with special cytoplasmic membrane, and proposal of Sulforoseuscoccusaceae fam. nov.</title>
        <authorList>
            <person name="Xi F."/>
        </authorList>
    </citation>
    <scope>NUCLEOTIDE SEQUENCE [LARGE SCALE GENOMIC DNA]</scope>
    <source>
        <strain evidence="9 10">T37</strain>
    </source>
</reference>
<accession>A0A6B3L7S5</accession>
<dbReference type="EMBL" id="CP066776">
    <property type="protein sequence ID" value="QQL44743.1"/>
    <property type="molecule type" value="Genomic_DNA"/>
</dbReference>
<dbReference type="GO" id="GO:0042884">
    <property type="term" value="P:microcin transport"/>
    <property type="evidence" value="ECO:0007669"/>
    <property type="project" value="TreeGrafter"/>
</dbReference>
<dbReference type="RefSeq" id="WP_164365144.1">
    <property type="nucleotide sequence ID" value="NZ_CP066776.1"/>
</dbReference>
<dbReference type="SUPFAM" id="SSF161098">
    <property type="entry name" value="MetI-like"/>
    <property type="match status" value="1"/>
</dbReference>
<sequence>MKAYFLRRLLLVPFTLLGVTIVVFTVSRWVPGGPIETAMQQASQAQEGGGGSGGGKESGGSLDEDKLEAMEEEYGYDKPSFIAYLQWLGAWKKERQIAKGEFKKVTRLREDLVGDPKLETLVTLSGSGRQVLVRRSSPDAVDVESATYLDSGESILNDCWQVRIETPDDRILRFARRYRLGVKEEGERLVVDSDLYSAKEYAYRAVIFKGRFSGLLQGDLGRSSTYNDRVIDMILERIPIALYFGILTAIITYGVCLPLGVVKALKHRTMIDSVTSVLIFVGYSVPGFALGAVLLVHFGARADIFPLAGLVSPEFDTLSPGAKLKDLAMHTALPLLSYVVAGFAVTTMMMKNNLMDNLAADYVRTAVSKGVSFKSAVFKHAFRNSFIPIATGLGNLIALIVGGSMLIEQVFDIPGFGLLQYQAVKDVDINVMMGTLTIAAFLMLVGNILSDFIVSLVDPRIKFQ</sequence>
<keyword evidence="5 7" id="KW-1133">Transmembrane helix</keyword>
<evidence type="ECO:0000256" key="8">
    <source>
        <dbReference type="SAM" id="MobiDB-lite"/>
    </source>
</evidence>
<comment type="subcellular location">
    <subcellularLocation>
        <location evidence="1 7">Cell membrane</location>
        <topology evidence="1 7">Multi-pass membrane protein</topology>
    </subcellularLocation>
</comment>
<feature type="transmembrane region" description="Helical" evidence="7">
    <location>
        <begin position="277"/>
        <end position="300"/>
    </location>
</feature>
<dbReference type="Gene3D" id="1.10.3720.10">
    <property type="entry name" value="MetI-like"/>
    <property type="match status" value="1"/>
</dbReference>
<proteinExistence type="inferred from homology"/>
<evidence type="ECO:0000256" key="1">
    <source>
        <dbReference type="ARBA" id="ARBA00004651"/>
    </source>
</evidence>
<dbReference type="AlphaFoldDB" id="A0A6B3L7S5"/>
<dbReference type="KEGG" id="soa:G3M56_012815"/>
<evidence type="ECO:0000256" key="7">
    <source>
        <dbReference type="RuleBase" id="RU363032"/>
    </source>
</evidence>
<name>A0A6B3L7S5_9BACT</name>
<dbReference type="GO" id="GO:0005886">
    <property type="term" value="C:plasma membrane"/>
    <property type="evidence" value="ECO:0007669"/>
    <property type="project" value="UniProtKB-SubCell"/>
</dbReference>
<evidence type="ECO:0000313" key="10">
    <source>
        <dbReference type="Proteomes" id="UP000475117"/>
    </source>
</evidence>
<dbReference type="PANTHER" id="PTHR30465:SF66">
    <property type="entry name" value="INNER MEMBRANE ABC TRANSPORTER PERMEASE PROTEIN YEJB"/>
    <property type="match status" value="1"/>
</dbReference>
<keyword evidence="2 7" id="KW-0813">Transport</keyword>
<feature type="compositionally biased region" description="Gly residues" evidence="8">
    <location>
        <begin position="47"/>
        <end position="58"/>
    </location>
</feature>
<dbReference type="Proteomes" id="UP000475117">
    <property type="component" value="Chromosome"/>
</dbReference>
<dbReference type="Pfam" id="PF00528">
    <property type="entry name" value="BPD_transp_1"/>
    <property type="match status" value="1"/>
</dbReference>
<dbReference type="CDD" id="cd06261">
    <property type="entry name" value="TM_PBP2"/>
    <property type="match status" value="1"/>
</dbReference>
<dbReference type="PROSITE" id="PS50928">
    <property type="entry name" value="ABC_TM1"/>
    <property type="match status" value="1"/>
</dbReference>
<evidence type="ECO:0000313" key="9">
    <source>
        <dbReference type="EMBL" id="QQL44743.1"/>
    </source>
</evidence>
<feature type="region of interest" description="Disordered" evidence="8">
    <location>
        <begin position="39"/>
        <end position="62"/>
    </location>
</feature>
<feature type="transmembrane region" description="Helical" evidence="7">
    <location>
        <begin position="327"/>
        <end position="345"/>
    </location>
</feature>
<gene>
    <name evidence="9" type="ORF">G3M56_012815</name>
</gene>